<accession>A0ABP0DE12</accession>
<name>A0ABP0DE12_9PEZI</name>
<gene>
    <name evidence="2" type="ORF">SEPCBS57363_002114</name>
</gene>
<dbReference type="InterPro" id="IPR006674">
    <property type="entry name" value="HD_domain"/>
</dbReference>
<dbReference type="EMBL" id="CAWUOM010000025">
    <property type="protein sequence ID" value="CAK7266479.1"/>
    <property type="molecule type" value="Genomic_DNA"/>
</dbReference>
<dbReference type="SUPFAM" id="SSF109604">
    <property type="entry name" value="HD-domain/PDEase-like"/>
    <property type="match status" value="1"/>
</dbReference>
<dbReference type="PANTHER" id="PTHR33594">
    <property type="entry name" value="SUPERFAMILY HYDROLASE, PUTATIVE (AFU_ORTHOLOGUE AFUA_1G03035)-RELATED"/>
    <property type="match status" value="1"/>
</dbReference>
<dbReference type="Gene3D" id="1.10.3210.50">
    <property type="match status" value="1"/>
</dbReference>
<dbReference type="PANTHER" id="PTHR33594:SF1">
    <property type="entry name" value="HD_PDEASE DOMAIN-CONTAINING PROTEIN"/>
    <property type="match status" value="1"/>
</dbReference>
<keyword evidence="3" id="KW-1185">Reference proteome</keyword>
<feature type="domain" description="HD/PDEase" evidence="1">
    <location>
        <begin position="36"/>
        <end position="199"/>
    </location>
</feature>
<protein>
    <recommendedName>
        <fullName evidence="1">HD/PDEase domain-containing protein</fullName>
    </recommendedName>
</protein>
<proteinExistence type="predicted"/>
<dbReference type="Pfam" id="PF01966">
    <property type="entry name" value="HD"/>
    <property type="match status" value="1"/>
</dbReference>
<evidence type="ECO:0000313" key="2">
    <source>
        <dbReference type="EMBL" id="CAK7266479.1"/>
    </source>
</evidence>
<comment type="caution">
    <text evidence="2">The sequence shown here is derived from an EMBL/GenBank/DDBJ whole genome shotgun (WGS) entry which is preliminary data.</text>
</comment>
<dbReference type="InterPro" id="IPR003607">
    <property type="entry name" value="HD/PDEase_dom"/>
</dbReference>
<evidence type="ECO:0000313" key="3">
    <source>
        <dbReference type="Proteomes" id="UP001642501"/>
    </source>
</evidence>
<sequence>MASMAKQAAADPFSLSGDPLIESVTAAVRTHMSRYDGSHDFAHIRRVVGLARHLTWAYQDEQNETSLVAAQAKPVDERVVALAALLHDVGDRKYLGTHGDATLSDADQQAITDLLQDTPYVKDPGARATAEVLHRCSADRELARQVVLVCQNVSWSHENRTAESRAAVTELAARVPELAIVQDADRLDSIGGVGVARCFAFGTRASAACPGGRPLDMSLDHFDEKLVHVMEHMKTTEGRRLAVERTERLRVFQAWFREEAAFAVGDANGLSDL</sequence>
<reference evidence="2 3" key="1">
    <citation type="submission" date="2024-01" db="EMBL/GenBank/DDBJ databases">
        <authorList>
            <person name="Allen C."/>
            <person name="Tagirdzhanova G."/>
        </authorList>
    </citation>
    <scope>NUCLEOTIDE SEQUENCE [LARGE SCALE GENOMIC DNA]</scope>
    <source>
        <strain evidence="2 3">CBS 573.63</strain>
    </source>
</reference>
<dbReference type="SMART" id="SM00471">
    <property type="entry name" value="HDc"/>
    <property type="match status" value="1"/>
</dbReference>
<dbReference type="Proteomes" id="UP001642501">
    <property type="component" value="Unassembled WGS sequence"/>
</dbReference>
<organism evidence="2 3">
    <name type="scientific">Sporothrix epigloea</name>
    <dbReference type="NCBI Taxonomy" id="1892477"/>
    <lineage>
        <taxon>Eukaryota</taxon>
        <taxon>Fungi</taxon>
        <taxon>Dikarya</taxon>
        <taxon>Ascomycota</taxon>
        <taxon>Pezizomycotina</taxon>
        <taxon>Sordariomycetes</taxon>
        <taxon>Sordariomycetidae</taxon>
        <taxon>Ophiostomatales</taxon>
        <taxon>Ophiostomataceae</taxon>
        <taxon>Sporothrix</taxon>
    </lineage>
</organism>
<dbReference type="CDD" id="cd00077">
    <property type="entry name" value="HDc"/>
    <property type="match status" value="1"/>
</dbReference>
<evidence type="ECO:0000259" key="1">
    <source>
        <dbReference type="SMART" id="SM00471"/>
    </source>
</evidence>